<evidence type="ECO:0000259" key="1">
    <source>
        <dbReference type="Pfam" id="PF09994"/>
    </source>
</evidence>
<dbReference type="Gene3D" id="3.40.50.1820">
    <property type="entry name" value="alpha/beta hydrolase"/>
    <property type="match status" value="1"/>
</dbReference>
<evidence type="ECO:0000313" key="3">
    <source>
        <dbReference type="Proteomes" id="UP001144205"/>
    </source>
</evidence>
<keyword evidence="3" id="KW-1185">Reference proteome</keyword>
<dbReference type="EMBL" id="BROH01000003">
    <property type="protein sequence ID" value="GKY87554.1"/>
    <property type="molecule type" value="Genomic_DNA"/>
</dbReference>
<dbReference type="RefSeq" id="WP_281841540.1">
    <property type="nucleotide sequence ID" value="NZ_BROH01000003.1"/>
</dbReference>
<name>A0ABQ5LRC3_9RHOB</name>
<feature type="domain" description="T6SS Phospholipase effector Tle1-like catalytic" evidence="1">
    <location>
        <begin position="3"/>
        <end position="300"/>
    </location>
</feature>
<proteinExistence type="predicted"/>
<dbReference type="InterPro" id="IPR029058">
    <property type="entry name" value="AB_hydrolase_fold"/>
</dbReference>
<dbReference type="SUPFAM" id="SSF53474">
    <property type="entry name" value="alpha/beta-Hydrolases"/>
    <property type="match status" value="1"/>
</dbReference>
<evidence type="ECO:0000313" key="2">
    <source>
        <dbReference type="EMBL" id="GKY87554.1"/>
    </source>
</evidence>
<dbReference type="InterPro" id="IPR018712">
    <property type="entry name" value="Tle1-like_cat"/>
</dbReference>
<dbReference type="Pfam" id="PF09994">
    <property type="entry name" value="T6SS_Tle1-like_cat"/>
    <property type="match status" value="1"/>
</dbReference>
<gene>
    <name evidence="2" type="ORF">STA1M1_14230</name>
</gene>
<comment type="caution">
    <text evidence="2">The sequence shown here is derived from an EMBL/GenBank/DDBJ whole genome shotgun (WGS) entry which is preliminary data.</text>
</comment>
<reference evidence="2" key="1">
    <citation type="journal article" date="2023" name="Int. J. Syst. Evol. Microbiol.">
        <title>Sinisalibacter aestuarii sp. nov., isolated from estuarine sediment of the Arakawa River.</title>
        <authorList>
            <person name="Arafat S.T."/>
            <person name="Hirano S."/>
            <person name="Sato A."/>
            <person name="Takeuchi K."/>
            <person name="Yasuda T."/>
            <person name="Terahara T."/>
            <person name="Hamada M."/>
            <person name="Kobayashi T."/>
        </authorList>
    </citation>
    <scope>NUCLEOTIDE SEQUENCE</scope>
    <source>
        <strain evidence="2">B-399</strain>
    </source>
</reference>
<dbReference type="Proteomes" id="UP001144205">
    <property type="component" value="Unassembled WGS sequence"/>
</dbReference>
<dbReference type="PANTHER" id="PTHR33840:SF1">
    <property type="entry name" value="TLE1 PHOSPHOLIPASE DOMAIN-CONTAINING PROTEIN"/>
    <property type="match status" value="1"/>
</dbReference>
<accession>A0ABQ5LRC3</accession>
<protein>
    <recommendedName>
        <fullName evidence="1">T6SS Phospholipase effector Tle1-like catalytic domain-containing protein</fullName>
    </recommendedName>
</protein>
<sequence>MARKIIVCIDGTNNEIGDRDTNILKLYKGLDKNTQAVRYIMGVGTNDSSQLLGPTRQAILGLIGQAFGYGLEDDVLDAYRYICREYGHAGERDTRQDYEKDRIYIAGFSRGAYGARILAGFIHNFGLLTPDKLHLVAPVFRAYRRITDSDPGDDPATVFRAMRAYAQALRPQPAPIRALLLFDTVNSMIRFRRIGRNLLRHGSLAEFGTHASVNANVSVRIVLHALAIDERRSLFRAQLWDETGPDAHAYYGNNYRHASRRRSQFVRQRWFPGYHSDIGGSAREDESGIGKITLVWMLDELERMEALADAEDEAHHARLIAGIDAREAKRAAEGKTTPLPRPGWITHAPGLKIKQGHRRGYWEGHTSHRTPGGHAYAGPDPLAPIHDSHWPRGLLAPLLWHLLEIFPKSRARREPGRPRWYRRSLAWWYLPLKEPRRIPRNPDRPEFHRVDESARTRWEYMPRYCPPNLPPRR</sequence>
<organism evidence="2 3">
    <name type="scientific">Sinisalibacter aestuarii</name>
    <dbReference type="NCBI Taxonomy" id="2949426"/>
    <lineage>
        <taxon>Bacteria</taxon>
        <taxon>Pseudomonadati</taxon>
        <taxon>Pseudomonadota</taxon>
        <taxon>Alphaproteobacteria</taxon>
        <taxon>Rhodobacterales</taxon>
        <taxon>Roseobacteraceae</taxon>
        <taxon>Sinisalibacter</taxon>
    </lineage>
</organism>
<dbReference type="PANTHER" id="PTHR33840">
    <property type="match status" value="1"/>
</dbReference>